<keyword evidence="3" id="KW-0460">Magnesium</keyword>
<evidence type="ECO:0000256" key="3">
    <source>
        <dbReference type="ARBA" id="ARBA00022842"/>
    </source>
</evidence>
<dbReference type="EMBL" id="BMWC01000004">
    <property type="protein sequence ID" value="GGW99082.1"/>
    <property type="molecule type" value="Genomic_DNA"/>
</dbReference>
<dbReference type="PANTHER" id="PTHR46470">
    <property type="entry name" value="N-ACYLNEURAMINATE-9-PHOSPHATASE"/>
    <property type="match status" value="1"/>
</dbReference>
<dbReference type="Gene3D" id="3.40.50.1000">
    <property type="entry name" value="HAD superfamily/HAD-like"/>
    <property type="match status" value="1"/>
</dbReference>
<keyword evidence="5" id="KW-1185">Reference proteome</keyword>
<evidence type="ECO:0000256" key="2">
    <source>
        <dbReference type="ARBA" id="ARBA00022801"/>
    </source>
</evidence>
<accession>A0ABQ2X529</accession>
<dbReference type="SFLD" id="SFLDS00003">
    <property type="entry name" value="Haloacid_Dehalogenase"/>
    <property type="match status" value="1"/>
</dbReference>
<dbReference type="SFLD" id="SFLDG01129">
    <property type="entry name" value="C1.5:_HAD__Beta-PGM__Phosphata"/>
    <property type="match status" value="1"/>
</dbReference>
<evidence type="ECO:0000313" key="5">
    <source>
        <dbReference type="Proteomes" id="UP000617743"/>
    </source>
</evidence>
<evidence type="ECO:0000313" key="4">
    <source>
        <dbReference type="EMBL" id="GGW99082.1"/>
    </source>
</evidence>
<comment type="cofactor">
    <cofactor evidence="1">
        <name>Mg(2+)</name>
        <dbReference type="ChEBI" id="CHEBI:18420"/>
    </cofactor>
</comment>
<evidence type="ECO:0008006" key="6">
    <source>
        <dbReference type="Google" id="ProtNLM"/>
    </source>
</evidence>
<sequence length="260" mass="27222">MSVLESMGTHRNHSIPSLICRDASTIYRNSSDDKVRLGCGLLPVMPLLLLDLDNTLVDRDAAFRTAVAGFLAEHGLPAADLTWVMAADASGYTPRPEVAAALTERYGDLVPGTAVHALLDRGAADHVVLAPATREALGAAQADGWTCVIVTNGRVLKQETKIRKTGLDRLVQGWVVSEAVGHKKPAPEIFRAAADAVGVSLPGAWVIGDSPHADIAGADALGLRSVWVADGRAWTQDSYRPTHVAADAASAISLAIGTPG</sequence>
<organism evidence="4 5">
    <name type="scientific">Streptomyces lomondensis</name>
    <dbReference type="NCBI Taxonomy" id="68229"/>
    <lineage>
        <taxon>Bacteria</taxon>
        <taxon>Bacillati</taxon>
        <taxon>Actinomycetota</taxon>
        <taxon>Actinomycetes</taxon>
        <taxon>Kitasatosporales</taxon>
        <taxon>Streptomycetaceae</taxon>
        <taxon>Streptomyces</taxon>
    </lineage>
</organism>
<reference evidence="5" key="1">
    <citation type="journal article" date="2019" name="Int. J. Syst. Evol. Microbiol.">
        <title>The Global Catalogue of Microorganisms (GCM) 10K type strain sequencing project: providing services to taxonomists for standard genome sequencing and annotation.</title>
        <authorList>
            <consortium name="The Broad Institute Genomics Platform"/>
            <consortium name="The Broad Institute Genome Sequencing Center for Infectious Disease"/>
            <person name="Wu L."/>
            <person name="Ma J."/>
        </authorList>
    </citation>
    <scope>NUCLEOTIDE SEQUENCE [LARGE SCALE GENOMIC DNA]</scope>
    <source>
        <strain evidence="5">JCM 4866</strain>
    </source>
</reference>
<protein>
    <recommendedName>
        <fullName evidence="6">Hydrolase</fullName>
    </recommendedName>
</protein>
<dbReference type="Gene3D" id="1.10.150.520">
    <property type="match status" value="1"/>
</dbReference>
<dbReference type="SUPFAM" id="SSF56784">
    <property type="entry name" value="HAD-like"/>
    <property type="match status" value="1"/>
</dbReference>
<gene>
    <name evidence="4" type="ORF">GCM10010383_31150</name>
</gene>
<dbReference type="Proteomes" id="UP000617743">
    <property type="component" value="Unassembled WGS sequence"/>
</dbReference>
<dbReference type="NCBIfam" id="TIGR01549">
    <property type="entry name" value="HAD-SF-IA-v1"/>
    <property type="match status" value="1"/>
</dbReference>
<evidence type="ECO:0000256" key="1">
    <source>
        <dbReference type="ARBA" id="ARBA00001946"/>
    </source>
</evidence>
<keyword evidence="2" id="KW-0378">Hydrolase</keyword>
<dbReference type="InterPro" id="IPR036412">
    <property type="entry name" value="HAD-like_sf"/>
</dbReference>
<dbReference type="InterPro" id="IPR051400">
    <property type="entry name" value="HAD-like_hydrolase"/>
</dbReference>
<dbReference type="Pfam" id="PF13419">
    <property type="entry name" value="HAD_2"/>
    <property type="match status" value="1"/>
</dbReference>
<name>A0ABQ2X529_9ACTN</name>
<comment type="caution">
    <text evidence="4">The sequence shown here is derived from an EMBL/GenBank/DDBJ whole genome shotgun (WGS) entry which is preliminary data.</text>
</comment>
<dbReference type="InterPro" id="IPR041492">
    <property type="entry name" value="HAD_2"/>
</dbReference>
<dbReference type="InterPro" id="IPR006439">
    <property type="entry name" value="HAD-SF_hydro_IA"/>
</dbReference>
<dbReference type="InterPro" id="IPR023214">
    <property type="entry name" value="HAD_sf"/>
</dbReference>
<proteinExistence type="predicted"/>